<comment type="caution">
    <text evidence="5">The sequence shown here is derived from an EMBL/GenBank/DDBJ whole genome shotgun (WGS) entry which is preliminary data.</text>
</comment>
<feature type="domain" description="CCDC92/74 N-terminal" evidence="3">
    <location>
        <begin position="77"/>
        <end position="126"/>
    </location>
</feature>
<feature type="compositionally biased region" description="Basic and acidic residues" evidence="2">
    <location>
        <begin position="128"/>
        <end position="146"/>
    </location>
</feature>
<dbReference type="InterPro" id="IPR040370">
    <property type="entry name" value="CCDC74A/CCDC74B/CCDC92"/>
</dbReference>
<evidence type="ECO:0000313" key="6">
    <source>
        <dbReference type="Proteomes" id="UP001283361"/>
    </source>
</evidence>
<feature type="compositionally biased region" description="Polar residues" evidence="2">
    <location>
        <begin position="154"/>
        <end position="163"/>
    </location>
</feature>
<evidence type="ECO:0000259" key="3">
    <source>
        <dbReference type="Pfam" id="PF14916"/>
    </source>
</evidence>
<feature type="region of interest" description="Disordered" evidence="2">
    <location>
        <begin position="358"/>
        <end position="382"/>
    </location>
</feature>
<gene>
    <name evidence="5" type="ORF">RRG08_018284</name>
</gene>
<evidence type="ECO:0000313" key="5">
    <source>
        <dbReference type="EMBL" id="KAK3730953.1"/>
    </source>
</evidence>
<reference evidence="5" key="1">
    <citation type="journal article" date="2023" name="G3 (Bethesda)">
        <title>A reference genome for the long-term kleptoplast-retaining sea slug Elysia crispata morphotype clarki.</title>
        <authorList>
            <person name="Eastman K.E."/>
            <person name="Pendleton A.L."/>
            <person name="Shaikh M.A."/>
            <person name="Suttiyut T."/>
            <person name="Ogas R."/>
            <person name="Tomko P."/>
            <person name="Gavelis G."/>
            <person name="Widhalm J.R."/>
            <person name="Wisecaver J.H."/>
        </authorList>
    </citation>
    <scope>NUCLEOTIDE SEQUENCE</scope>
    <source>
        <strain evidence="5">ECLA1</strain>
    </source>
</reference>
<proteinExistence type="predicted"/>
<keyword evidence="1" id="KW-0175">Coiled coil</keyword>
<keyword evidence="6" id="KW-1185">Reference proteome</keyword>
<dbReference type="InterPro" id="IPR039496">
    <property type="entry name" value="CCDC92/74_N"/>
</dbReference>
<evidence type="ECO:0000256" key="1">
    <source>
        <dbReference type="ARBA" id="ARBA00023054"/>
    </source>
</evidence>
<evidence type="ECO:0008006" key="7">
    <source>
        <dbReference type="Google" id="ProtNLM"/>
    </source>
</evidence>
<feature type="region of interest" description="Disordered" evidence="2">
    <location>
        <begin position="127"/>
        <end position="177"/>
    </location>
</feature>
<sequence>MIRQGIVQDRIHDLSNMNNPLPPLNTLPQWSRVNALDKSRYPKPFVKDSQLSLDAGPAAGMDDDDQMLAVTEMNPAQRIQYLERSLLFLRQQHSDVLHSLHEEVMGLKKENKELQFKIVMSQKAAQAMREERLKEKGDAGEKKEGQDTEESGAGDSSETSSYSKLLEDTEKSKAEEKNTEMKIVFLEEEVKELKHALRETRNRNQYLTQLLEQAEEQRKKQQETLDTMKYEMNQGDGGLSETAEQIASGGSPIQANGQPLTLQQCQAIIKHLQQTNDRQAHELDRLKLDLRDVLYSHKWTPDAYLMAKAYVAEDDRKEDEKGGSLPRIPLKNSTRKLPEIAYIRENVSLPALRQTVGNKAVERRKRTQVLQRAKLRPGALPP</sequence>
<dbReference type="Pfam" id="PF14916">
    <property type="entry name" value="CCDC92"/>
    <property type="match status" value="1"/>
</dbReference>
<dbReference type="Pfam" id="PF14917">
    <property type="entry name" value="CCDC74_C"/>
    <property type="match status" value="1"/>
</dbReference>
<feature type="compositionally biased region" description="Basic and acidic residues" evidence="2">
    <location>
        <begin position="165"/>
        <end position="177"/>
    </location>
</feature>
<dbReference type="PANTHER" id="PTHR14882:SF5">
    <property type="entry name" value="COILED-COIL DOMAIN CONTAINING 74A"/>
    <property type="match status" value="1"/>
</dbReference>
<dbReference type="Proteomes" id="UP001283361">
    <property type="component" value="Unassembled WGS sequence"/>
</dbReference>
<evidence type="ECO:0000256" key="2">
    <source>
        <dbReference type="SAM" id="MobiDB-lite"/>
    </source>
</evidence>
<organism evidence="5 6">
    <name type="scientific">Elysia crispata</name>
    <name type="common">lettuce slug</name>
    <dbReference type="NCBI Taxonomy" id="231223"/>
    <lineage>
        <taxon>Eukaryota</taxon>
        <taxon>Metazoa</taxon>
        <taxon>Spiralia</taxon>
        <taxon>Lophotrochozoa</taxon>
        <taxon>Mollusca</taxon>
        <taxon>Gastropoda</taxon>
        <taxon>Heterobranchia</taxon>
        <taxon>Euthyneura</taxon>
        <taxon>Panpulmonata</taxon>
        <taxon>Sacoglossa</taxon>
        <taxon>Placobranchoidea</taxon>
        <taxon>Plakobranchidae</taxon>
        <taxon>Elysia</taxon>
    </lineage>
</organism>
<name>A0AAE0Y3M5_9GAST</name>
<accession>A0AAE0Y3M5</accession>
<dbReference type="PANTHER" id="PTHR14882">
    <property type="entry name" value="COILED-COIL DOMAIN-CONTAINING 74A"/>
    <property type="match status" value="1"/>
</dbReference>
<dbReference type="EMBL" id="JAWDGP010007042">
    <property type="protein sequence ID" value="KAK3730953.1"/>
    <property type="molecule type" value="Genomic_DNA"/>
</dbReference>
<dbReference type="AlphaFoldDB" id="A0AAE0Y3M5"/>
<evidence type="ECO:0000259" key="4">
    <source>
        <dbReference type="Pfam" id="PF14917"/>
    </source>
</evidence>
<dbReference type="InterPro" id="IPR029422">
    <property type="entry name" value="CCDC74_C"/>
</dbReference>
<protein>
    <recommendedName>
        <fullName evidence="7">Coiled-coil domain-containing protein 74B</fullName>
    </recommendedName>
</protein>
<feature type="domain" description="Coiled coil protein 74 C-terminal" evidence="4">
    <location>
        <begin position="258"/>
        <end position="375"/>
    </location>
</feature>